<accession>A0A941FNA7</accession>
<dbReference type="Gene3D" id="3.40.630.30">
    <property type="match status" value="1"/>
</dbReference>
<evidence type="ECO:0000313" key="1">
    <source>
        <dbReference type="EMBL" id="MBR8645934.1"/>
    </source>
</evidence>
<protein>
    <recommendedName>
        <fullName evidence="3">GNAT family N-acetyltransferase</fullName>
    </recommendedName>
</protein>
<gene>
    <name evidence="1" type="ORF">KEH51_24085</name>
</gene>
<reference evidence="1" key="1">
    <citation type="submission" date="2021-04" db="EMBL/GenBank/DDBJ databases">
        <title>Whole genome sequencing of Enterococci isolates from hospitalized patients.</title>
        <authorList>
            <person name="Ogoti B.M."/>
            <person name="Onyambu F.G."/>
        </authorList>
    </citation>
    <scope>NUCLEOTIDE SEQUENCE</scope>
    <source>
        <strain evidence="1">242</strain>
    </source>
</reference>
<evidence type="ECO:0008006" key="3">
    <source>
        <dbReference type="Google" id="ProtNLM"/>
    </source>
</evidence>
<proteinExistence type="predicted"/>
<dbReference type="AlphaFoldDB" id="A0A941FNA7"/>
<dbReference type="EMBL" id="JAGTPW010000057">
    <property type="protein sequence ID" value="MBR8645934.1"/>
    <property type="molecule type" value="Genomic_DNA"/>
</dbReference>
<name>A0A941FNA7_9BACI</name>
<dbReference type="Proteomes" id="UP000680045">
    <property type="component" value="Unassembled WGS sequence"/>
</dbReference>
<sequence>MKIRKAIEEDVDGIAIVHINSWKTTYKGILPDQYLSSMNLKPKRKTG</sequence>
<evidence type="ECO:0000313" key="2">
    <source>
        <dbReference type="Proteomes" id="UP000680045"/>
    </source>
</evidence>
<comment type="caution">
    <text evidence="1">The sequence shown here is derived from an EMBL/GenBank/DDBJ whole genome shotgun (WGS) entry which is preliminary data.</text>
</comment>
<organism evidence="1 2">
    <name type="scientific">Peribacillus frigoritolerans</name>
    <dbReference type="NCBI Taxonomy" id="450367"/>
    <lineage>
        <taxon>Bacteria</taxon>
        <taxon>Bacillati</taxon>
        <taxon>Bacillota</taxon>
        <taxon>Bacilli</taxon>
        <taxon>Bacillales</taxon>
        <taxon>Bacillaceae</taxon>
        <taxon>Peribacillus</taxon>
    </lineage>
</organism>